<sequence>MATSGSEASRYRLEELIERAMQEPGQRAAAPPEATIGNAYPAPPERRWLLPDLLVAAGLLHPEMYTPGDDREPPPVPEVEVRNLLTCNSKRGLEGALYVCTPAREGDADGHDYAARAVAEFGVVAVLAQEGRALPEVPVPVVRVPSPAAALGRLTAAFYGNPAARLRVVGLLGSHGKTTTAWLARAVLEERGALTGMVGAVEYAIAEDRLTADGALWEPPTGAAAAGLAAGTSPFHLAPYRGRYGSPEGTPDPMHLHKALAGACDRGATHAVVELSFAALARDRASARLANHVLVFTGAEDLDEVAPGVAPEVCEDIVWEAIDALPDGAAAVVNIQDALGERVAAHLKEAGRHRVITYCPPPQAVTDAPRAPHRLKPDVYVDRAKYSIWETEVVVSTPSGRLQTILPLPGPHNAANVLAAACVGLAVGASPAQIVAGLEAVDLVPGHSEVVDEGQDFSVVVDAARRPRDVARVLRGARERLGAKRVIAVAGAKGRSAPAERAALGAALHAHADVVVLTSDNPGPDWPDRVVAQVAAGFPPAVRRRHAGAALPWLQDPHRVPQWFQRALLLYQSAARRYVVEDRLSAIRVALGMAKARDVVYVLGKGSEDYQEVWDGLTLGRTVKGWFEDRVECRDGLARLPALDSIKDLNRDCLPWTRYPSERKAMEVFRVEDRMNARMEQRRRSQQRLRGRTPQEAMQREADMREEEQRLQEETERTRGQSWPAWVLLEVLMSPLPSNPFTSRAEKFGVDYVDPSQRRDMRHASRKERFQRAGFATGVDLFDAEEVAKRAQRASRFGTQDQGIQWQAPAMDEDEEKRIARAKRFGTDYKPADAPLMDVDVLESRREPSLTAALRREGIYVYGVDLMSTADILRLFTDYGPMYVEWINDSSCVVTFADGGTAKRALAGQGVALAPEPGAWTPRTPENMEYMWHRTRDPVPAAGDNALLMRTASIEDVKPEGRVHGTIFAKALQETLGIGDADAGAYGAEDAQHAPSRDALSYADL</sequence>
<dbReference type="PANTHER" id="PTHR23135">
    <property type="entry name" value="MUR LIGASE FAMILY MEMBER"/>
    <property type="match status" value="1"/>
</dbReference>
<keyword evidence="6" id="KW-1185">Reference proteome</keyword>
<dbReference type="GO" id="GO:0003729">
    <property type="term" value="F:mRNA binding"/>
    <property type="evidence" value="ECO:0007669"/>
    <property type="project" value="InterPro"/>
</dbReference>
<feature type="compositionally biased region" description="Basic and acidic residues" evidence="1">
    <location>
        <begin position="698"/>
        <end position="717"/>
    </location>
</feature>
<dbReference type="Gene3D" id="3.40.1390.10">
    <property type="entry name" value="MurE/MurF, N-terminal domain"/>
    <property type="match status" value="1"/>
</dbReference>
<feature type="domain" description="Mur ligase C-terminal" evidence="2">
    <location>
        <begin position="449"/>
        <end position="606"/>
    </location>
</feature>
<accession>A0AAD9MIC9</accession>
<dbReference type="Pfam" id="PF02875">
    <property type="entry name" value="Mur_ligase_C"/>
    <property type="match status" value="1"/>
</dbReference>
<proteinExistence type="predicted"/>
<dbReference type="InterPro" id="IPR040746">
    <property type="entry name" value="THO1_MOS11_C"/>
</dbReference>
<dbReference type="InterPro" id="IPR036565">
    <property type="entry name" value="Mur-like_cat_sf"/>
</dbReference>
<comment type="caution">
    <text evidence="5">The sequence shown here is derived from an EMBL/GenBank/DDBJ whole genome shotgun (WGS) entry which is preliminary data.</text>
</comment>
<dbReference type="SUPFAM" id="SSF53623">
    <property type="entry name" value="MurD-like peptide ligases, catalytic domain"/>
    <property type="match status" value="1"/>
</dbReference>
<dbReference type="EMBL" id="JASFZW010000002">
    <property type="protein sequence ID" value="KAK2079979.1"/>
    <property type="molecule type" value="Genomic_DNA"/>
</dbReference>
<dbReference type="PANTHER" id="PTHR23135:SF4">
    <property type="entry name" value="UDP-N-ACETYLMURAMOYL-L-ALANYL-D-GLUTAMATE--2,6-DIAMINOPIMELATE LIGASE MURE HOMOLOG, CHLOROPLASTIC"/>
    <property type="match status" value="1"/>
</dbReference>
<dbReference type="Pfam" id="PF18592">
    <property type="entry name" value="Tho1_MOS11_C"/>
    <property type="match status" value="1"/>
</dbReference>
<gene>
    <name evidence="5" type="ORF">QBZ16_002374</name>
</gene>
<evidence type="ECO:0000313" key="6">
    <source>
        <dbReference type="Proteomes" id="UP001255856"/>
    </source>
</evidence>
<feature type="domain" description="THO1-MOS11 C-terminal" evidence="4">
    <location>
        <begin position="785"/>
        <end position="826"/>
    </location>
</feature>
<evidence type="ECO:0000259" key="2">
    <source>
        <dbReference type="Pfam" id="PF02875"/>
    </source>
</evidence>
<protein>
    <submittedName>
        <fullName evidence="5">Uncharacterized protein</fullName>
    </submittedName>
</protein>
<evidence type="ECO:0000313" key="5">
    <source>
        <dbReference type="EMBL" id="KAK2079979.1"/>
    </source>
</evidence>
<name>A0AAD9MIC9_PROWI</name>
<dbReference type="Gene3D" id="3.40.1190.10">
    <property type="entry name" value="Mur-like, catalytic domain"/>
    <property type="match status" value="1"/>
</dbReference>
<dbReference type="InterPro" id="IPR019416">
    <property type="entry name" value="NCBP3"/>
</dbReference>
<dbReference type="Gene3D" id="3.30.70.330">
    <property type="match status" value="1"/>
</dbReference>
<dbReference type="Pfam" id="PF08245">
    <property type="entry name" value="Mur_ligase_M"/>
    <property type="match status" value="1"/>
</dbReference>
<dbReference type="InterPro" id="IPR012677">
    <property type="entry name" value="Nucleotide-bd_a/b_plait_sf"/>
</dbReference>
<dbReference type="GO" id="GO:0000340">
    <property type="term" value="F:RNA 7-methylguanosine cap binding"/>
    <property type="evidence" value="ECO:0007669"/>
    <property type="project" value="InterPro"/>
</dbReference>
<organism evidence="5 6">
    <name type="scientific">Prototheca wickerhamii</name>
    <dbReference type="NCBI Taxonomy" id="3111"/>
    <lineage>
        <taxon>Eukaryota</taxon>
        <taxon>Viridiplantae</taxon>
        <taxon>Chlorophyta</taxon>
        <taxon>core chlorophytes</taxon>
        <taxon>Trebouxiophyceae</taxon>
        <taxon>Chlorellales</taxon>
        <taxon>Chlorellaceae</taxon>
        <taxon>Prototheca</taxon>
    </lineage>
</organism>
<dbReference type="GO" id="GO:0005524">
    <property type="term" value="F:ATP binding"/>
    <property type="evidence" value="ECO:0007669"/>
    <property type="project" value="InterPro"/>
</dbReference>
<reference evidence="5" key="1">
    <citation type="submission" date="2021-01" db="EMBL/GenBank/DDBJ databases">
        <authorList>
            <person name="Eckstrom K.M.E."/>
        </authorList>
    </citation>
    <scope>NUCLEOTIDE SEQUENCE</scope>
    <source>
        <strain evidence="5">UVCC 0001</strain>
    </source>
</reference>
<feature type="domain" description="Mur ligase central" evidence="3">
    <location>
        <begin position="173"/>
        <end position="423"/>
    </location>
</feature>
<evidence type="ECO:0000259" key="4">
    <source>
        <dbReference type="Pfam" id="PF18592"/>
    </source>
</evidence>
<evidence type="ECO:0000256" key="1">
    <source>
        <dbReference type="SAM" id="MobiDB-lite"/>
    </source>
</evidence>
<dbReference type="InterPro" id="IPR004101">
    <property type="entry name" value="Mur_ligase_C"/>
</dbReference>
<dbReference type="SUPFAM" id="SSF63418">
    <property type="entry name" value="MurE/MurF N-terminal domain"/>
    <property type="match status" value="1"/>
</dbReference>
<dbReference type="Gene3D" id="3.90.190.20">
    <property type="entry name" value="Mur ligase, C-terminal domain"/>
    <property type="match status" value="1"/>
</dbReference>
<dbReference type="GO" id="GO:0016881">
    <property type="term" value="F:acid-amino acid ligase activity"/>
    <property type="evidence" value="ECO:0007669"/>
    <property type="project" value="InterPro"/>
</dbReference>
<dbReference type="InterPro" id="IPR036615">
    <property type="entry name" value="Mur_ligase_C_dom_sf"/>
</dbReference>
<dbReference type="InterPro" id="IPR035911">
    <property type="entry name" value="MurE/MurF_N"/>
</dbReference>
<dbReference type="AlphaFoldDB" id="A0AAD9MIC9"/>
<dbReference type="Pfam" id="PF10309">
    <property type="entry name" value="NCBP3"/>
    <property type="match status" value="1"/>
</dbReference>
<dbReference type="Proteomes" id="UP001255856">
    <property type="component" value="Unassembled WGS sequence"/>
</dbReference>
<feature type="region of interest" description="Disordered" evidence="1">
    <location>
        <begin position="677"/>
        <end position="717"/>
    </location>
</feature>
<evidence type="ECO:0000259" key="3">
    <source>
        <dbReference type="Pfam" id="PF08245"/>
    </source>
</evidence>
<dbReference type="SUPFAM" id="SSF53244">
    <property type="entry name" value="MurD-like peptide ligases, peptide-binding domain"/>
    <property type="match status" value="1"/>
</dbReference>
<dbReference type="InterPro" id="IPR013221">
    <property type="entry name" value="Mur_ligase_cen"/>
</dbReference>